<keyword evidence="3" id="KW-0560">Oxidoreductase</keyword>
<reference evidence="7 8" key="1">
    <citation type="submission" date="2022-06" db="EMBL/GenBank/DDBJ databases">
        <title>Isolation of gut microbiota from human fecal samples.</title>
        <authorList>
            <person name="Pamer E.G."/>
            <person name="Barat B."/>
            <person name="Waligurski E."/>
            <person name="Medina S."/>
            <person name="Paddock L."/>
            <person name="Mostad J."/>
        </authorList>
    </citation>
    <scope>NUCLEOTIDE SEQUENCE [LARGE SCALE GENOMIC DNA]</scope>
    <source>
        <strain evidence="7 8">DFI.9.90</strain>
    </source>
</reference>
<keyword evidence="4" id="KW-0408">Iron</keyword>
<dbReference type="InterPro" id="IPR006058">
    <property type="entry name" value="2Fe2S_fd_BS"/>
</dbReference>
<dbReference type="InterPro" id="IPR036010">
    <property type="entry name" value="2Fe-2S_ferredoxin-like_sf"/>
</dbReference>
<sequence length="160" mass="17667">MKRIIKFKLNGEDIEELVQDNITMVDFLRQQMHMTGTKRGCEEGECGACTILLDGAAVDSCLMLAVEAAGREVVTIEGVMKDGVLHPLQREFMDKWALQCGFCTPGMIMSALSLLHENPHPMEHEIRDAIAGNLCRCTGYTKIVEAIDSAAKILERQANA</sequence>
<dbReference type="CDD" id="cd00207">
    <property type="entry name" value="fer2"/>
    <property type="match status" value="1"/>
</dbReference>
<keyword evidence="1" id="KW-0001">2Fe-2S</keyword>
<dbReference type="InterPro" id="IPR001041">
    <property type="entry name" value="2Fe-2S_ferredoxin-type"/>
</dbReference>
<evidence type="ECO:0000256" key="3">
    <source>
        <dbReference type="ARBA" id="ARBA00023002"/>
    </source>
</evidence>
<dbReference type="PANTHER" id="PTHR44379">
    <property type="entry name" value="OXIDOREDUCTASE WITH IRON-SULFUR SUBUNIT"/>
    <property type="match status" value="1"/>
</dbReference>
<dbReference type="GO" id="GO:0016491">
    <property type="term" value="F:oxidoreductase activity"/>
    <property type="evidence" value="ECO:0007669"/>
    <property type="project" value="UniProtKB-KW"/>
</dbReference>
<dbReference type="PANTHER" id="PTHR44379:SF8">
    <property type="entry name" value="XANTHINE DEHYDROGENASE IRON-SULFUR-BINDING SUBUNIT XDHC-RELATED"/>
    <property type="match status" value="1"/>
</dbReference>
<dbReference type="GO" id="GO:0051537">
    <property type="term" value="F:2 iron, 2 sulfur cluster binding"/>
    <property type="evidence" value="ECO:0007669"/>
    <property type="project" value="UniProtKB-KW"/>
</dbReference>
<dbReference type="InterPro" id="IPR036884">
    <property type="entry name" value="2Fe-2S-bd_dom_sf"/>
</dbReference>
<evidence type="ECO:0000256" key="4">
    <source>
        <dbReference type="ARBA" id="ARBA00023004"/>
    </source>
</evidence>
<dbReference type="Gene3D" id="3.10.20.30">
    <property type="match status" value="1"/>
</dbReference>
<dbReference type="GO" id="GO:0046872">
    <property type="term" value="F:metal ion binding"/>
    <property type="evidence" value="ECO:0007669"/>
    <property type="project" value="UniProtKB-KW"/>
</dbReference>
<dbReference type="InterPro" id="IPR051452">
    <property type="entry name" value="Diverse_Oxidoreductases"/>
</dbReference>
<accession>A0AAW5K280</accession>
<evidence type="ECO:0000256" key="1">
    <source>
        <dbReference type="ARBA" id="ARBA00022714"/>
    </source>
</evidence>
<dbReference type="PROSITE" id="PS51085">
    <property type="entry name" value="2FE2S_FER_2"/>
    <property type="match status" value="1"/>
</dbReference>
<evidence type="ECO:0000313" key="7">
    <source>
        <dbReference type="EMBL" id="MCQ4813981.1"/>
    </source>
</evidence>
<dbReference type="Gene3D" id="1.10.150.120">
    <property type="entry name" value="[2Fe-2S]-binding domain"/>
    <property type="match status" value="1"/>
</dbReference>
<evidence type="ECO:0000313" key="8">
    <source>
        <dbReference type="Proteomes" id="UP001205919"/>
    </source>
</evidence>
<evidence type="ECO:0000256" key="2">
    <source>
        <dbReference type="ARBA" id="ARBA00022723"/>
    </source>
</evidence>
<comment type="caution">
    <text evidence="7">The sequence shown here is derived from an EMBL/GenBank/DDBJ whole genome shotgun (WGS) entry which is preliminary data.</text>
</comment>
<feature type="domain" description="2Fe-2S ferredoxin-type" evidence="6">
    <location>
        <begin position="3"/>
        <end position="79"/>
    </location>
</feature>
<keyword evidence="5" id="KW-0411">Iron-sulfur</keyword>
<dbReference type="FunFam" id="1.10.150.120:FF:000003">
    <property type="entry name" value="Carbon monoxide dehydrogenase, small subunit"/>
    <property type="match status" value="1"/>
</dbReference>
<dbReference type="PROSITE" id="PS00197">
    <property type="entry name" value="2FE2S_FER_1"/>
    <property type="match status" value="1"/>
</dbReference>
<dbReference type="EMBL" id="JANFYT010000010">
    <property type="protein sequence ID" value="MCQ4813981.1"/>
    <property type="molecule type" value="Genomic_DNA"/>
</dbReference>
<dbReference type="AlphaFoldDB" id="A0AAW5K280"/>
<dbReference type="FunFam" id="3.10.20.30:FF:000020">
    <property type="entry name" value="Xanthine dehydrogenase iron-sulfur subunit"/>
    <property type="match status" value="1"/>
</dbReference>
<dbReference type="GeneID" id="95756068"/>
<gene>
    <name evidence="7" type="ORF">NE630_06000</name>
</gene>
<keyword evidence="2" id="KW-0479">Metal-binding</keyword>
<evidence type="ECO:0000256" key="5">
    <source>
        <dbReference type="ARBA" id="ARBA00023014"/>
    </source>
</evidence>
<name>A0AAW5K280_9BACT</name>
<dbReference type="SUPFAM" id="SSF47741">
    <property type="entry name" value="CO dehydrogenase ISP C-domain like"/>
    <property type="match status" value="1"/>
</dbReference>
<dbReference type="Proteomes" id="UP001205919">
    <property type="component" value="Unassembled WGS sequence"/>
</dbReference>
<dbReference type="RefSeq" id="WP_008711365.1">
    <property type="nucleotide sequence ID" value="NZ_CABKQM010000008.1"/>
</dbReference>
<dbReference type="SUPFAM" id="SSF54292">
    <property type="entry name" value="2Fe-2S ferredoxin-like"/>
    <property type="match status" value="1"/>
</dbReference>
<dbReference type="Pfam" id="PF01799">
    <property type="entry name" value="Fer2_2"/>
    <property type="match status" value="1"/>
</dbReference>
<proteinExistence type="predicted"/>
<protein>
    <submittedName>
        <fullName evidence="7">(2Fe-2S)-binding protein</fullName>
    </submittedName>
</protein>
<dbReference type="InterPro" id="IPR012675">
    <property type="entry name" value="Beta-grasp_dom_sf"/>
</dbReference>
<organism evidence="7 8">
    <name type="scientific">Cloacibacillus evryensis</name>
    <dbReference type="NCBI Taxonomy" id="508460"/>
    <lineage>
        <taxon>Bacteria</taxon>
        <taxon>Thermotogati</taxon>
        <taxon>Synergistota</taxon>
        <taxon>Synergistia</taxon>
        <taxon>Synergistales</taxon>
        <taxon>Synergistaceae</taxon>
        <taxon>Cloacibacillus</taxon>
    </lineage>
</organism>
<keyword evidence="8" id="KW-1185">Reference proteome</keyword>
<dbReference type="InterPro" id="IPR002888">
    <property type="entry name" value="2Fe-2S-bd"/>
</dbReference>
<evidence type="ECO:0000259" key="6">
    <source>
        <dbReference type="PROSITE" id="PS51085"/>
    </source>
</evidence>
<dbReference type="Pfam" id="PF00111">
    <property type="entry name" value="Fer2"/>
    <property type="match status" value="1"/>
</dbReference>